<dbReference type="PROSITE" id="PS50172">
    <property type="entry name" value="BRCT"/>
    <property type="match status" value="1"/>
</dbReference>
<dbReference type="Gene3D" id="3.30.470.30">
    <property type="entry name" value="DNA ligase/mRNA capping enzyme"/>
    <property type="match status" value="1"/>
</dbReference>
<comment type="function">
    <text evidence="1 14">DNA ligase that catalyzes the formation of phosphodiester linkages between 5'-phosphoryl and 3'-hydroxyl groups in double-stranded DNA using NAD as a coenzyme and as the energy source for the reaction. It is essential for DNA replication and repair of damaged DNA.</text>
</comment>
<feature type="binding site" evidence="14">
    <location>
        <begin position="83"/>
        <end position="84"/>
    </location>
    <ligand>
        <name>NAD(+)</name>
        <dbReference type="ChEBI" id="CHEBI:57540"/>
    </ligand>
</feature>
<sequence length="662" mass="74229">MIKTEASKRINKLKDQLQEIDYAYYVLDKPIISDAVRDSLKDELEKIEAEYPEFITPDSPTQRIGGKALGKFDKHKHKIPKYSIDDVFSFDEVLEFDKRIKRFLSISADQSIEYVCELKIDGLNMSCIYKNGLLVKAVTRGDGVIGEVVTHNVRTINSIPLKIKDTSDLEVSGEVFMPTSSFEKLNKDQKKKGEPIFANPRNAAAGTIRQLDPKVAASRDLDNFMYSYDGPHQFATQEEVLKELINLNFKVNKHWQKINNIFEAQTVFNDFLKKRSKLPYDIDGIVIKVNKIEYQKKLGRTAKCVRWAVAYKFQAEQVTTVVESIEVQVGRTGALTPVAHLRPVQLAGSVVKRATLHNQDEIDRLDVRIGDTVVLQKAGDIIPDIIETLPKLRTGHEQKFKIPTKCPICGSPVIRKSGEVAYYCNNKKCYAKQQESLYHFVSKKAFNIDGLGPKILDQLQKADLIKTPADIFKLKEDDLSPLERFAEKSADNLIVAIKNSREISLAKFIYALGIRHVGEETASVLADYFGTIDKIKKTTALELQQVSDVGPKVADSILAWFFDSKNLELVADLLASGVKISNPAKKISHKLDNQTFVLTGELKSLTRDEAKDKIKNLGGHVSSAVSAKTNFLVAGENAGSKYNKAEKLGVKIISESEFLKML</sequence>
<feature type="binding site" evidence="14">
    <location>
        <position position="409"/>
    </location>
    <ligand>
        <name>Zn(2+)</name>
        <dbReference type="ChEBI" id="CHEBI:29105"/>
    </ligand>
</feature>
<dbReference type="PROSITE" id="PS01056">
    <property type="entry name" value="DNA_LIGASE_N2"/>
    <property type="match status" value="1"/>
</dbReference>
<dbReference type="FunFam" id="1.10.150.20:FF:000006">
    <property type="entry name" value="DNA ligase"/>
    <property type="match status" value="1"/>
</dbReference>
<comment type="caution">
    <text evidence="16">The sequence shown here is derived from an EMBL/GenBank/DDBJ whole genome shotgun (WGS) entry which is preliminary data.</text>
</comment>
<feature type="active site" description="N6-AMP-lysine intermediate" evidence="14">
    <location>
        <position position="119"/>
    </location>
</feature>
<dbReference type="InterPro" id="IPR013839">
    <property type="entry name" value="DNAligase_adenylation"/>
</dbReference>
<dbReference type="Pfam" id="PF01653">
    <property type="entry name" value="DNA_ligase_aden"/>
    <property type="match status" value="1"/>
</dbReference>
<evidence type="ECO:0000256" key="3">
    <source>
        <dbReference type="ARBA" id="ARBA00013308"/>
    </source>
</evidence>
<dbReference type="SUPFAM" id="SSF47781">
    <property type="entry name" value="RuvA domain 2-like"/>
    <property type="match status" value="1"/>
</dbReference>
<dbReference type="EC" id="6.5.1.2" evidence="2 14"/>
<evidence type="ECO:0000256" key="1">
    <source>
        <dbReference type="ARBA" id="ARBA00004067"/>
    </source>
</evidence>
<dbReference type="InterPro" id="IPR001357">
    <property type="entry name" value="BRCT_dom"/>
</dbReference>
<dbReference type="SUPFAM" id="SSF50249">
    <property type="entry name" value="Nucleic acid-binding proteins"/>
    <property type="match status" value="1"/>
</dbReference>
<feature type="binding site" evidence="14">
    <location>
        <position position="140"/>
    </location>
    <ligand>
        <name>NAD(+)</name>
        <dbReference type="ChEBI" id="CHEBI:57540"/>
    </ligand>
</feature>
<evidence type="ECO:0000256" key="12">
    <source>
        <dbReference type="ARBA" id="ARBA00034005"/>
    </source>
</evidence>
<accession>A0A2H0W4F3</accession>
<dbReference type="GO" id="GO:0006260">
    <property type="term" value="P:DNA replication"/>
    <property type="evidence" value="ECO:0007669"/>
    <property type="project" value="UniProtKB-KW"/>
</dbReference>
<evidence type="ECO:0000256" key="6">
    <source>
        <dbReference type="ARBA" id="ARBA00022723"/>
    </source>
</evidence>
<dbReference type="Pfam" id="PF00533">
    <property type="entry name" value="BRCT"/>
    <property type="match status" value="1"/>
</dbReference>
<dbReference type="SUPFAM" id="SSF56091">
    <property type="entry name" value="DNA ligase/mRNA capping enzyme, catalytic domain"/>
    <property type="match status" value="1"/>
</dbReference>
<gene>
    <name evidence="14" type="primary">ligA</name>
    <name evidence="16" type="ORF">COT80_01540</name>
</gene>
<dbReference type="InterPro" id="IPR033136">
    <property type="entry name" value="DNA_ligase_CS"/>
</dbReference>
<protein>
    <recommendedName>
        <fullName evidence="3 14">DNA ligase</fullName>
        <ecNumber evidence="2 14">6.5.1.2</ecNumber>
    </recommendedName>
    <alternativeName>
        <fullName evidence="14">Polydeoxyribonucleotide synthase [NAD(+)]</fullName>
    </alternativeName>
</protein>
<name>A0A2H0W4F3_9BACT</name>
<dbReference type="Pfam" id="PF03120">
    <property type="entry name" value="OB_DNA_ligase"/>
    <property type="match status" value="1"/>
</dbReference>
<keyword evidence="9 14" id="KW-0460">Magnesium</keyword>
<evidence type="ECO:0000313" key="17">
    <source>
        <dbReference type="Proteomes" id="UP000229056"/>
    </source>
</evidence>
<comment type="similarity">
    <text evidence="13 14">Belongs to the NAD-dependent DNA ligase family. LigA subfamily.</text>
</comment>
<evidence type="ECO:0000313" key="16">
    <source>
        <dbReference type="EMBL" id="PIS06235.1"/>
    </source>
</evidence>
<dbReference type="InterPro" id="IPR004149">
    <property type="entry name" value="Znf_DNAligase_C4"/>
</dbReference>
<dbReference type="InterPro" id="IPR036420">
    <property type="entry name" value="BRCT_dom_sf"/>
</dbReference>
<dbReference type="Gene3D" id="6.20.10.30">
    <property type="match status" value="1"/>
</dbReference>
<dbReference type="GO" id="GO:0046872">
    <property type="term" value="F:metal ion binding"/>
    <property type="evidence" value="ECO:0007669"/>
    <property type="project" value="UniProtKB-KW"/>
</dbReference>
<dbReference type="PIRSF" id="PIRSF001604">
    <property type="entry name" value="LigA"/>
    <property type="match status" value="1"/>
</dbReference>
<organism evidence="16 17">
    <name type="scientific">Candidatus Buchananbacteria bacterium CG10_big_fil_rev_8_21_14_0_10_33_19</name>
    <dbReference type="NCBI Taxonomy" id="1974525"/>
    <lineage>
        <taxon>Bacteria</taxon>
        <taxon>Candidatus Buchananiibacteriota</taxon>
    </lineage>
</organism>
<dbReference type="FunFam" id="1.10.150.20:FF:000007">
    <property type="entry name" value="DNA ligase"/>
    <property type="match status" value="1"/>
</dbReference>
<evidence type="ECO:0000256" key="8">
    <source>
        <dbReference type="ARBA" id="ARBA00022833"/>
    </source>
</evidence>
<dbReference type="GO" id="GO:0003677">
    <property type="term" value="F:DNA binding"/>
    <property type="evidence" value="ECO:0007669"/>
    <property type="project" value="InterPro"/>
</dbReference>
<dbReference type="PANTHER" id="PTHR23389">
    <property type="entry name" value="CHROMOSOME TRANSMISSION FIDELITY FACTOR 18"/>
    <property type="match status" value="1"/>
</dbReference>
<dbReference type="InterPro" id="IPR041663">
    <property type="entry name" value="DisA/LigA_HHH"/>
</dbReference>
<dbReference type="InterPro" id="IPR012340">
    <property type="entry name" value="NA-bd_OB-fold"/>
</dbReference>
<reference evidence="17" key="1">
    <citation type="submission" date="2017-09" db="EMBL/GenBank/DDBJ databases">
        <title>Depth-based differentiation of microbial function through sediment-hosted aquifers and enrichment of novel symbionts in the deep terrestrial subsurface.</title>
        <authorList>
            <person name="Probst A.J."/>
            <person name="Ladd B."/>
            <person name="Jarett J.K."/>
            <person name="Geller-Mcgrath D.E."/>
            <person name="Sieber C.M.K."/>
            <person name="Emerson J.B."/>
            <person name="Anantharaman K."/>
            <person name="Thomas B.C."/>
            <person name="Malmstrom R."/>
            <person name="Stieglmeier M."/>
            <person name="Klingl A."/>
            <person name="Woyke T."/>
            <person name="Ryan C.M."/>
            <person name="Banfield J.F."/>
        </authorList>
    </citation>
    <scope>NUCLEOTIDE SEQUENCE [LARGE SCALE GENOMIC DNA]</scope>
</reference>
<keyword evidence="6 14" id="KW-0479">Metal-binding</keyword>
<evidence type="ECO:0000259" key="15">
    <source>
        <dbReference type="PROSITE" id="PS50172"/>
    </source>
</evidence>
<keyword evidence="10 14" id="KW-0520">NAD</keyword>
<dbReference type="InterPro" id="IPR003583">
    <property type="entry name" value="Hlx-hairpin-Hlx_DNA-bd_motif"/>
</dbReference>
<dbReference type="SMART" id="SM00292">
    <property type="entry name" value="BRCT"/>
    <property type="match status" value="1"/>
</dbReference>
<proteinExistence type="inferred from homology"/>
<evidence type="ECO:0000256" key="11">
    <source>
        <dbReference type="ARBA" id="ARBA00023204"/>
    </source>
</evidence>
<dbReference type="InterPro" id="IPR001679">
    <property type="entry name" value="DNA_ligase"/>
</dbReference>
<feature type="binding site" evidence="14">
    <location>
        <position position="174"/>
    </location>
    <ligand>
        <name>NAD(+)</name>
        <dbReference type="ChEBI" id="CHEBI:57540"/>
    </ligand>
</feature>
<dbReference type="InterPro" id="IPR013840">
    <property type="entry name" value="DNAligase_N"/>
</dbReference>
<feature type="binding site" evidence="14">
    <location>
        <position position="406"/>
    </location>
    <ligand>
        <name>Zn(2+)</name>
        <dbReference type="ChEBI" id="CHEBI:29105"/>
    </ligand>
</feature>
<dbReference type="FunFam" id="2.40.50.140:FF:000012">
    <property type="entry name" value="DNA ligase"/>
    <property type="match status" value="1"/>
</dbReference>
<dbReference type="AlphaFoldDB" id="A0A2H0W4F3"/>
<dbReference type="Pfam" id="PF12826">
    <property type="entry name" value="HHH_2"/>
    <property type="match status" value="1"/>
</dbReference>
<dbReference type="SMART" id="SM00532">
    <property type="entry name" value="LIGANc"/>
    <property type="match status" value="1"/>
</dbReference>
<comment type="caution">
    <text evidence="14">Lacks conserved residue(s) required for the propagation of feature annotation.</text>
</comment>
<evidence type="ECO:0000256" key="9">
    <source>
        <dbReference type="ARBA" id="ARBA00022842"/>
    </source>
</evidence>
<evidence type="ECO:0000256" key="4">
    <source>
        <dbReference type="ARBA" id="ARBA00022598"/>
    </source>
</evidence>
<feature type="binding site" evidence="14">
    <location>
        <position position="117"/>
    </location>
    <ligand>
        <name>NAD(+)</name>
        <dbReference type="ChEBI" id="CHEBI:57540"/>
    </ligand>
</feature>
<dbReference type="InterPro" id="IPR004150">
    <property type="entry name" value="NAD_DNA_ligase_OB"/>
</dbReference>
<evidence type="ECO:0000256" key="14">
    <source>
        <dbReference type="HAMAP-Rule" id="MF_01588"/>
    </source>
</evidence>
<dbReference type="Pfam" id="PF03119">
    <property type="entry name" value="DNA_ligase_ZBD"/>
    <property type="match status" value="1"/>
</dbReference>
<keyword evidence="11 14" id="KW-0234">DNA repair</keyword>
<dbReference type="HAMAP" id="MF_01588">
    <property type="entry name" value="DNA_ligase_A"/>
    <property type="match status" value="1"/>
</dbReference>
<dbReference type="CDD" id="cd17748">
    <property type="entry name" value="BRCT_DNA_ligase_like"/>
    <property type="match status" value="1"/>
</dbReference>
<dbReference type="InterPro" id="IPR010994">
    <property type="entry name" value="RuvA_2-like"/>
</dbReference>
<dbReference type="NCBIfam" id="NF005932">
    <property type="entry name" value="PRK07956.1"/>
    <property type="match status" value="1"/>
</dbReference>
<comment type="cofactor">
    <cofactor evidence="14">
        <name>Mg(2+)</name>
        <dbReference type="ChEBI" id="CHEBI:18420"/>
    </cofactor>
    <cofactor evidence="14">
        <name>Mn(2+)</name>
        <dbReference type="ChEBI" id="CHEBI:29035"/>
    </cofactor>
</comment>
<dbReference type="SMART" id="SM00278">
    <property type="entry name" value="HhH1"/>
    <property type="match status" value="3"/>
</dbReference>
<evidence type="ECO:0000256" key="10">
    <source>
        <dbReference type="ARBA" id="ARBA00023027"/>
    </source>
</evidence>
<keyword evidence="4 14" id="KW-0436">Ligase</keyword>
<dbReference type="PANTHER" id="PTHR23389:SF9">
    <property type="entry name" value="DNA LIGASE"/>
    <property type="match status" value="1"/>
</dbReference>
<evidence type="ECO:0000256" key="2">
    <source>
        <dbReference type="ARBA" id="ARBA00012722"/>
    </source>
</evidence>
<keyword evidence="5 14" id="KW-0235">DNA replication</keyword>
<dbReference type="Gene3D" id="1.10.287.610">
    <property type="entry name" value="Helix hairpin bin"/>
    <property type="match status" value="1"/>
</dbReference>
<dbReference type="Gene3D" id="2.40.50.140">
    <property type="entry name" value="Nucleic acid-binding proteins"/>
    <property type="match status" value="1"/>
</dbReference>
<feature type="domain" description="BRCT" evidence="15">
    <location>
        <begin position="586"/>
        <end position="662"/>
    </location>
</feature>
<dbReference type="GO" id="GO:0003911">
    <property type="term" value="F:DNA ligase (NAD+) activity"/>
    <property type="evidence" value="ECO:0007669"/>
    <property type="project" value="UniProtKB-UniRule"/>
</dbReference>
<dbReference type="Proteomes" id="UP000229056">
    <property type="component" value="Unassembled WGS sequence"/>
</dbReference>
<dbReference type="NCBIfam" id="TIGR00575">
    <property type="entry name" value="dnlj"/>
    <property type="match status" value="1"/>
</dbReference>
<evidence type="ECO:0000256" key="5">
    <source>
        <dbReference type="ARBA" id="ARBA00022705"/>
    </source>
</evidence>
<dbReference type="GO" id="GO:0005829">
    <property type="term" value="C:cytosol"/>
    <property type="evidence" value="ECO:0007669"/>
    <property type="project" value="TreeGrafter"/>
</dbReference>
<dbReference type="GO" id="GO:0006281">
    <property type="term" value="P:DNA repair"/>
    <property type="evidence" value="ECO:0007669"/>
    <property type="project" value="UniProtKB-KW"/>
</dbReference>
<feature type="binding site" evidence="14">
    <location>
        <position position="424"/>
    </location>
    <ligand>
        <name>Zn(2+)</name>
        <dbReference type="ChEBI" id="CHEBI:29105"/>
    </ligand>
</feature>
<feature type="binding site" evidence="14">
    <location>
        <position position="288"/>
    </location>
    <ligand>
        <name>NAD(+)</name>
        <dbReference type="ChEBI" id="CHEBI:57540"/>
    </ligand>
</feature>
<dbReference type="CDD" id="cd00114">
    <property type="entry name" value="LIGANc"/>
    <property type="match status" value="1"/>
</dbReference>
<feature type="binding site" evidence="14">
    <location>
        <position position="312"/>
    </location>
    <ligand>
        <name>NAD(+)</name>
        <dbReference type="ChEBI" id="CHEBI:57540"/>
    </ligand>
</feature>
<dbReference type="Pfam" id="PF14520">
    <property type="entry name" value="HHH_5"/>
    <property type="match status" value="1"/>
</dbReference>
<evidence type="ECO:0000256" key="13">
    <source>
        <dbReference type="ARBA" id="ARBA00060881"/>
    </source>
</evidence>
<keyword evidence="8 14" id="KW-0862">Zinc</keyword>
<dbReference type="Gene3D" id="3.40.50.10190">
    <property type="entry name" value="BRCT domain"/>
    <property type="match status" value="1"/>
</dbReference>
<keyword evidence="7 14" id="KW-0227">DNA damage</keyword>
<dbReference type="EMBL" id="PEZY01000005">
    <property type="protein sequence ID" value="PIS06235.1"/>
    <property type="molecule type" value="Genomic_DNA"/>
</dbReference>
<comment type="catalytic activity">
    <reaction evidence="12 14">
        <text>NAD(+) + (deoxyribonucleotide)n-3'-hydroxyl + 5'-phospho-(deoxyribonucleotide)m = (deoxyribonucleotide)n+m + AMP + beta-nicotinamide D-nucleotide.</text>
        <dbReference type="EC" id="6.5.1.2"/>
    </reaction>
</comment>
<keyword evidence="14" id="KW-0464">Manganese</keyword>
<dbReference type="SUPFAM" id="SSF52113">
    <property type="entry name" value="BRCT domain"/>
    <property type="match status" value="1"/>
</dbReference>
<feature type="binding site" evidence="14">
    <location>
        <position position="429"/>
    </location>
    <ligand>
        <name>Zn(2+)</name>
        <dbReference type="ChEBI" id="CHEBI:29105"/>
    </ligand>
</feature>
<evidence type="ECO:0000256" key="7">
    <source>
        <dbReference type="ARBA" id="ARBA00022763"/>
    </source>
</evidence>
<dbReference type="Gene3D" id="1.10.150.20">
    <property type="entry name" value="5' to 3' exonuclease, C-terminal subdomain"/>
    <property type="match status" value="2"/>
</dbReference>